<sequence length="217" mass="23380">MRSSTLSKATMGRLPLYLQFIRTVQTENVSSATVARALGLGEVQVRKDLASICPAGMPKIGYPTERLREDLEAVLGMKQTIPAVVVGAGKLGRALMAYDGFREYGLEIAAAFDTRVTDSSHERKPILPMEEMTGWCREHEVHIGILTVPAGAAQEAADQMVNSGITAILSFVSVPIRVPDTVTVKHENIALSLACLKIVAGMSNETTEEDSHGSEDL</sequence>
<evidence type="ECO:0000313" key="2">
    <source>
        <dbReference type="Proteomes" id="UP000682782"/>
    </source>
</evidence>
<evidence type="ECO:0000313" key="1">
    <source>
        <dbReference type="EMBL" id="QUC65837.1"/>
    </source>
</evidence>
<dbReference type="EMBL" id="CP068393">
    <property type="protein sequence ID" value="QUC65837.1"/>
    <property type="molecule type" value="Genomic_DNA"/>
</dbReference>
<name>A0AC61MUT5_9FIRM</name>
<accession>A0AC61MUT5</accession>
<gene>
    <name evidence="1" type="ORF">JYE49_08030</name>
</gene>
<organism evidence="1 2">
    <name type="scientific">Aristaeella hokkaidonensis</name>
    <dbReference type="NCBI Taxonomy" id="3046382"/>
    <lineage>
        <taxon>Bacteria</taxon>
        <taxon>Bacillati</taxon>
        <taxon>Bacillota</taxon>
        <taxon>Clostridia</taxon>
        <taxon>Eubacteriales</taxon>
        <taxon>Aristaeellaceae</taxon>
        <taxon>Aristaeella</taxon>
    </lineage>
</organism>
<reference evidence="1" key="1">
    <citation type="submission" date="2021-01" db="EMBL/GenBank/DDBJ databases">
        <title>Complete genome sequence of Clostridiales bacterium R-7.</title>
        <authorList>
            <person name="Mahoney-Kurpe S.C."/>
            <person name="Palevich N."/>
            <person name="Koike S."/>
            <person name="Moon C.D."/>
            <person name="Attwood G.T."/>
        </authorList>
    </citation>
    <scope>NUCLEOTIDE SEQUENCE</scope>
    <source>
        <strain evidence="1">R-7</strain>
    </source>
</reference>
<keyword evidence="2" id="KW-1185">Reference proteome</keyword>
<protein>
    <submittedName>
        <fullName evidence="1">Redox-sensing transcriptional repressor Rex</fullName>
    </submittedName>
</protein>
<proteinExistence type="predicted"/>
<dbReference type="Proteomes" id="UP000682782">
    <property type="component" value="Chromosome"/>
</dbReference>